<keyword evidence="5" id="KW-0328">Glycosyltransferase</keyword>
<feature type="transmembrane region" description="Helical" evidence="14">
    <location>
        <begin position="14"/>
        <end position="34"/>
    </location>
</feature>
<evidence type="ECO:0000256" key="14">
    <source>
        <dbReference type="SAM" id="Phobius"/>
    </source>
</evidence>
<evidence type="ECO:0000256" key="4">
    <source>
        <dbReference type="ARBA" id="ARBA00022018"/>
    </source>
</evidence>
<organism evidence="17 18">
    <name type="scientific">Papiliotrema laurentii</name>
    <name type="common">Cryptococcus laurentii</name>
    <dbReference type="NCBI Taxonomy" id="5418"/>
    <lineage>
        <taxon>Eukaryota</taxon>
        <taxon>Fungi</taxon>
        <taxon>Dikarya</taxon>
        <taxon>Basidiomycota</taxon>
        <taxon>Agaricomycotina</taxon>
        <taxon>Tremellomycetes</taxon>
        <taxon>Tremellales</taxon>
        <taxon>Rhynchogastremaceae</taxon>
        <taxon>Papiliotrema</taxon>
    </lineage>
</organism>
<keyword evidence="7 14" id="KW-0812">Transmembrane</keyword>
<evidence type="ECO:0000256" key="11">
    <source>
        <dbReference type="ARBA" id="ARBA00032060"/>
    </source>
</evidence>
<accession>A0AAD9CWA1</accession>
<dbReference type="GO" id="GO:0006487">
    <property type="term" value="P:protein N-linked glycosylation"/>
    <property type="evidence" value="ECO:0007669"/>
    <property type="project" value="TreeGrafter"/>
</dbReference>
<dbReference type="GO" id="GO:0005789">
    <property type="term" value="C:endoplasmic reticulum membrane"/>
    <property type="evidence" value="ECO:0007669"/>
    <property type="project" value="UniProtKB-SubCell"/>
</dbReference>
<dbReference type="Gene3D" id="3.40.50.2000">
    <property type="entry name" value="Glycogen Phosphorylase B"/>
    <property type="match status" value="1"/>
</dbReference>
<feature type="domain" description="Glycosyl transferase family 1" evidence="15">
    <location>
        <begin position="658"/>
        <end position="834"/>
    </location>
</feature>
<feature type="transmembrane region" description="Helical" evidence="14">
    <location>
        <begin position="341"/>
        <end position="364"/>
    </location>
</feature>
<dbReference type="EMBL" id="JAODAN010000010">
    <property type="protein sequence ID" value="KAK1921558.1"/>
    <property type="molecule type" value="Genomic_DNA"/>
</dbReference>
<dbReference type="Pfam" id="PF00534">
    <property type="entry name" value="Glycos_transf_1"/>
    <property type="match status" value="1"/>
</dbReference>
<dbReference type="InterPro" id="IPR001296">
    <property type="entry name" value="Glyco_trans_1"/>
</dbReference>
<dbReference type="CDD" id="cd03806">
    <property type="entry name" value="GT4_ALG11-like"/>
    <property type="match status" value="1"/>
</dbReference>
<feature type="transmembrane region" description="Helical" evidence="14">
    <location>
        <begin position="114"/>
        <end position="132"/>
    </location>
</feature>
<evidence type="ECO:0000256" key="5">
    <source>
        <dbReference type="ARBA" id="ARBA00022676"/>
    </source>
</evidence>
<evidence type="ECO:0000256" key="9">
    <source>
        <dbReference type="ARBA" id="ARBA00022989"/>
    </source>
</evidence>
<evidence type="ECO:0000256" key="12">
    <source>
        <dbReference type="ARBA" id="ARBA00032515"/>
    </source>
</evidence>
<dbReference type="PANTHER" id="PTHR45919:SF1">
    <property type="entry name" value="GDP-MAN:MAN(3)GLCNAC(2)-PP-DOL ALPHA-1,2-MANNOSYLTRANSFERASE"/>
    <property type="match status" value="1"/>
</dbReference>
<feature type="domain" description="ALG11 mannosyltransferase N-terminal" evidence="16">
    <location>
        <begin position="404"/>
        <end position="615"/>
    </location>
</feature>
<evidence type="ECO:0000256" key="7">
    <source>
        <dbReference type="ARBA" id="ARBA00022692"/>
    </source>
</evidence>
<evidence type="ECO:0000256" key="13">
    <source>
        <dbReference type="ARBA" id="ARBA00045065"/>
    </source>
</evidence>
<evidence type="ECO:0000256" key="10">
    <source>
        <dbReference type="ARBA" id="ARBA00023136"/>
    </source>
</evidence>
<comment type="catalytic activity">
    <reaction evidence="13">
        <text>an alpha-D-Man-(1-&gt;3)-[alpha-D-Man-(1-&gt;6)]-beta-D-Man-(1-&gt;4)-beta-D-GlcNAc-(1-&gt;4)-alpha-D-GlcNAc-diphospho-di-trans,poly-cis-dolichol + 2 GDP-alpha-D-mannose = an alpha-D-Man-(1-&gt;2)-alpha-D-Man-(1-&gt;2)-alpha-D-Man-(1-&gt;3)-[alpha-D-Man-(1-&gt;6)]-beta-D-Man-(1-&gt;4)-beta-D-GlcNAc-(1-&gt;4)-alpha-D-GlcNAc-diphospho-di-trans,poly-cis-dolichol + 2 GDP + 2 H(+)</text>
        <dbReference type="Rhea" id="RHEA:29523"/>
        <dbReference type="Rhea" id="RHEA-COMP:19515"/>
        <dbReference type="Rhea" id="RHEA-COMP:19516"/>
        <dbReference type="ChEBI" id="CHEBI:15378"/>
        <dbReference type="ChEBI" id="CHEBI:57527"/>
        <dbReference type="ChEBI" id="CHEBI:58189"/>
        <dbReference type="ChEBI" id="CHEBI:132511"/>
        <dbReference type="ChEBI" id="CHEBI:132515"/>
        <dbReference type="EC" id="2.4.1.131"/>
    </reaction>
    <physiologicalReaction direction="left-to-right" evidence="13">
        <dbReference type="Rhea" id="RHEA:29524"/>
    </physiologicalReaction>
</comment>
<dbReference type="Proteomes" id="UP001182556">
    <property type="component" value="Unassembled WGS sequence"/>
</dbReference>
<dbReference type="AlphaFoldDB" id="A0AAD9CWA1"/>
<evidence type="ECO:0000256" key="8">
    <source>
        <dbReference type="ARBA" id="ARBA00022824"/>
    </source>
</evidence>
<dbReference type="InterPro" id="IPR038013">
    <property type="entry name" value="ALG11"/>
</dbReference>
<sequence length="871" mass="97119">MSSGSNHNVGVGELAAYAVFVGYFALIFFSLYCVSRSVVHQIPLSRLAEQKPFLFIRLAIASLLVTWYYMFQFMKGSYKDYVWSHPTASFGQWLQNTALFEQAWTEVSKTPGRWAISSGICTWTVLFTLIVWSESAKRGIKHPWAYMLLGQLVAVSFSTGLFITASTLRPRSRQIDKSRIWLLLVPLAGAMATIYRQPSVVGTSKFMPNLLAMHGLLLLPLFFSPRATTPPPTPAAQTVHGLTRAEIFIYTVLGCAAALIHKVNFDAFEETLGSKPFFKSLWYLIFSHPAQGSISFDVISVIVTLFFWGLTTGSWTSLFLKSAVLAICSAAMWISETGVNWTLVASIVPIGGLASFGVLSIALGRLRKNNEVKRKELLDKMGIIEENVVPGTDKKPPAYAPRRTVVGFWHPYCNAGGGGERVLWTAIAHVQKAHPDVVSLVYSGDFPTASKDEILSKIKERFSIELLPETLHFVPLPSRYLVDDTYWSRFTLLGQSLGSVYLAYEGLCGKQGLWGDLFIDTMGYAFTFPFVRLVTGGECVIGSYTHYPTVSSDMANRVRNQAFGVESRSGPKSWLQTQLKLIYYKIFTNLYSVCLLFCDYTMGNSSWTHAHLTSLITQARSSTLASLFLLDNVSHEKNKVEKAKCEVLYPPCDTTAFSSFPLNNRANEIVSLAQFRPEKEHWKQVEALSILFQRKPELRGKWRLVMMGGARHPADEQRVVALKALAKERGVEDSIDFVVNAPYSEVIRRLSKASLGLNTMQDEHFGINIVEFMAAGLIPIVHASAGPVMDIVVPYEGQRTGFHAKTPEEFAVAIEEALVLSEGQQTKVRKAARQLAVEKFSEKRFNEGWEKGWVVLTGKVAERRKAGQEGK</sequence>
<evidence type="ECO:0000259" key="15">
    <source>
        <dbReference type="Pfam" id="PF00534"/>
    </source>
</evidence>
<dbReference type="PANTHER" id="PTHR45919">
    <property type="entry name" value="GDP-MAN:MAN(3)GLCNAC(2)-PP-DOL ALPHA-1,2-MANNOSYLTRANSFERASE"/>
    <property type="match status" value="1"/>
</dbReference>
<dbReference type="SUPFAM" id="SSF53756">
    <property type="entry name" value="UDP-Glycosyltransferase/glycogen phosphorylase"/>
    <property type="match status" value="1"/>
</dbReference>
<reference evidence="17" key="1">
    <citation type="submission" date="2023-02" db="EMBL/GenBank/DDBJ databases">
        <title>Identification and recombinant expression of a fungal hydrolase from Papiliotrema laurentii that hydrolyzes apple cutin and clears colloidal polyester polyurethane.</title>
        <authorList>
            <consortium name="DOE Joint Genome Institute"/>
            <person name="Roman V.A."/>
            <person name="Bojanowski C."/>
            <person name="Crable B.R."/>
            <person name="Wagner D.N."/>
            <person name="Hung C.S."/>
            <person name="Nadeau L.J."/>
            <person name="Schratz L."/>
            <person name="Haridas S."/>
            <person name="Pangilinan J."/>
            <person name="Lipzen A."/>
            <person name="Na H."/>
            <person name="Yan M."/>
            <person name="Ng V."/>
            <person name="Grigoriev I.V."/>
            <person name="Spatafora J.W."/>
            <person name="Barlow D."/>
            <person name="Biffinger J."/>
            <person name="Kelley-Loughnane N."/>
            <person name="Varaljay V.A."/>
            <person name="Crookes-Goodson W.J."/>
        </authorList>
    </citation>
    <scope>NUCLEOTIDE SEQUENCE</scope>
    <source>
        <strain evidence="17">5307AH</strain>
    </source>
</reference>
<keyword evidence="8" id="KW-0256">Endoplasmic reticulum</keyword>
<keyword evidence="9 14" id="KW-1133">Transmembrane helix</keyword>
<feature type="transmembrane region" description="Helical" evidence="14">
    <location>
        <begin position="206"/>
        <end position="223"/>
    </location>
</feature>
<dbReference type="GO" id="GO:0004377">
    <property type="term" value="F:GDP-Man:Man(3)GlcNAc(2)-PP-Dol alpha-1,2-mannosyltransferase activity"/>
    <property type="evidence" value="ECO:0007669"/>
    <property type="project" value="UniProtKB-EC"/>
</dbReference>
<protein>
    <recommendedName>
        <fullName evidence="4">GDP-Man:Man(3)GlcNAc(2)-PP-Dol alpha-1,2-mannosyltransferase</fullName>
        <ecNumber evidence="3">2.4.1.131</ecNumber>
    </recommendedName>
    <alternativeName>
        <fullName evidence="11">Asparagine-linked glycosylation protein 11</fullName>
    </alternativeName>
    <alternativeName>
        <fullName evidence="12">Glycolipid 2-alpha-mannosyltransferase</fullName>
    </alternativeName>
</protein>
<evidence type="ECO:0000313" key="17">
    <source>
        <dbReference type="EMBL" id="KAK1921558.1"/>
    </source>
</evidence>
<evidence type="ECO:0000256" key="1">
    <source>
        <dbReference type="ARBA" id="ARBA00004389"/>
    </source>
</evidence>
<evidence type="ECO:0000256" key="3">
    <source>
        <dbReference type="ARBA" id="ARBA00012645"/>
    </source>
</evidence>
<evidence type="ECO:0000256" key="2">
    <source>
        <dbReference type="ARBA" id="ARBA00004922"/>
    </source>
</evidence>
<dbReference type="InterPro" id="IPR031814">
    <property type="entry name" value="ALG11_N"/>
</dbReference>
<proteinExistence type="predicted"/>
<feature type="transmembrane region" description="Helical" evidence="14">
    <location>
        <begin position="178"/>
        <end position="194"/>
    </location>
</feature>
<evidence type="ECO:0000256" key="6">
    <source>
        <dbReference type="ARBA" id="ARBA00022679"/>
    </source>
</evidence>
<name>A0AAD9CWA1_PAPLA</name>
<comment type="caution">
    <text evidence="17">The sequence shown here is derived from an EMBL/GenBank/DDBJ whole genome shotgun (WGS) entry which is preliminary data.</text>
</comment>
<keyword evidence="6" id="KW-0808">Transferase</keyword>
<gene>
    <name evidence="17" type="ORF">DB88DRAFT_498346</name>
</gene>
<keyword evidence="18" id="KW-1185">Reference proteome</keyword>
<feature type="transmembrane region" description="Helical" evidence="14">
    <location>
        <begin position="144"/>
        <end position="166"/>
    </location>
</feature>
<feature type="transmembrane region" description="Helical" evidence="14">
    <location>
        <begin position="290"/>
        <end position="311"/>
    </location>
</feature>
<evidence type="ECO:0000313" key="18">
    <source>
        <dbReference type="Proteomes" id="UP001182556"/>
    </source>
</evidence>
<comment type="pathway">
    <text evidence="2">Protein modification; protein glycosylation.</text>
</comment>
<evidence type="ECO:0000259" key="16">
    <source>
        <dbReference type="Pfam" id="PF15924"/>
    </source>
</evidence>
<dbReference type="EC" id="2.4.1.131" evidence="3"/>
<comment type="subcellular location">
    <subcellularLocation>
        <location evidence="1">Endoplasmic reticulum membrane</location>
        <topology evidence="1">Single-pass membrane protein</topology>
    </subcellularLocation>
</comment>
<feature type="transmembrane region" description="Helical" evidence="14">
    <location>
        <begin position="54"/>
        <end position="71"/>
    </location>
</feature>
<keyword evidence="10 14" id="KW-0472">Membrane</keyword>
<dbReference type="Pfam" id="PF15924">
    <property type="entry name" value="ALG11_N"/>
    <property type="match status" value="1"/>
</dbReference>